<keyword evidence="3" id="KW-0863">Zinc-finger</keyword>
<proteinExistence type="predicted"/>
<name>A0A0K6GIN5_9AGAM</name>
<gene>
    <name evidence="7" type="ORF">RSOLAG22IIIB_07081</name>
</gene>
<accession>A0A0K6GIN5</accession>
<dbReference type="EMBL" id="CYGV01002022">
    <property type="protein sequence ID" value="CUA78443.1"/>
    <property type="molecule type" value="Genomic_DNA"/>
</dbReference>
<dbReference type="PANTHER" id="PTHR46481">
    <property type="entry name" value="ZINC FINGER BED DOMAIN-CONTAINING PROTEIN 4"/>
    <property type="match status" value="1"/>
</dbReference>
<evidence type="ECO:0000256" key="6">
    <source>
        <dbReference type="SAM" id="MobiDB-lite"/>
    </source>
</evidence>
<keyword evidence="4" id="KW-0862">Zinc</keyword>
<sequence>MSQAGATIPPSETHTNQAPVPGAPEGSMPTPTVEGSSSKRKRALDSTAYDAEKHRRVMERIATLEATLDAAESIPPTLKAPVATAPQHSGTNARAIDVHFHFAPADSNTPIPPDQIETTIQQDEERQRQIPIEKSKRLVSKWAWCIPCMARGESHFYLNSAGGLTGTLRGHLIEQHPAIYYAKCLEAGLNDRILESGISAEVQPDFSRAGLTERLVKWLAVDDQAPHVIECPEFRELILYCGQNKIKESDIPHRHKLAKAAWAMYLLEKEVIDAEMKCALGHISLTSDLWTDPNSRSFMAVTAHYIGNDGKLKDRLIAFRKIDGHHTGTTLGHEMMDVLVESGIADNIGCITLDNASNNNSMMEQLVEAFKARGWTFDAKENRIHCFPHVMNLAVQAVTKAFKDSAKSYRDSAEGPIDEKTEAYLQALESDPIEACRKSIAACCSSGLRKEGLRKVIVNGNALGRFRLPNGQPYTIPEVELLRDTPTRQAVVEYAFRNRDAQIPVLSHHQYEVLQDIVSVLSVPHSAQELLSAEKTPTLSLAFPVYEGVIQAWEQLVKKIPELGYAMVHGIGKIRNYINRTQQARVHTLSMIVNPALKFEWFAENWKSPWDRQNVYEIVKNEMLALQSKEYEQALSEYCTTANTALRA</sequence>
<evidence type="ECO:0000256" key="2">
    <source>
        <dbReference type="ARBA" id="ARBA00022723"/>
    </source>
</evidence>
<evidence type="ECO:0000256" key="1">
    <source>
        <dbReference type="ARBA" id="ARBA00004123"/>
    </source>
</evidence>
<dbReference type="AlphaFoldDB" id="A0A0K6GIN5"/>
<comment type="subcellular location">
    <subcellularLocation>
        <location evidence="1">Nucleus</location>
    </subcellularLocation>
</comment>
<dbReference type="PANTHER" id="PTHR46481:SF10">
    <property type="entry name" value="ZINC FINGER BED DOMAIN-CONTAINING PROTEIN 39"/>
    <property type="match status" value="1"/>
</dbReference>
<keyword evidence="5" id="KW-0539">Nucleus</keyword>
<evidence type="ECO:0000256" key="3">
    <source>
        <dbReference type="ARBA" id="ARBA00022771"/>
    </source>
</evidence>
<dbReference type="Proteomes" id="UP000044841">
    <property type="component" value="Unassembled WGS sequence"/>
</dbReference>
<evidence type="ECO:0000256" key="4">
    <source>
        <dbReference type="ARBA" id="ARBA00022833"/>
    </source>
</evidence>
<feature type="region of interest" description="Disordered" evidence="6">
    <location>
        <begin position="1"/>
        <end position="51"/>
    </location>
</feature>
<dbReference type="GO" id="GO:0005634">
    <property type="term" value="C:nucleus"/>
    <property type="evidence" value="ECO:0007669"/>
    <property type="project" value="UniProtKB-SubCell"/>
</dbReference>
<organism evidence="7 8">
    <name type="scientific">Rhizoctonia solani</name>
    <dbReference type="NCBI Taxonomy" id="456999"/>
    <lineage>
        <taxon>Eukaryota</taxon>
        <taxon>Fungi</taxon>
        <taxon>Dikarya</taxon>
        <taxon>Basidiomycota</taxon>
        <taxon>Agaricomycotina</taxon>
        <taxon>Agaricomycetes</taxon>
        <taxon>Cantharellales</taxon>
        <taxon>Ceratobasidiaceae</taxon>
        <taxon>Rhizoctonia</taxon>
    </lineage>
</organism>
<keyword evidence="8" id="KW-1185">Reference proteome</keyword>
<protein>
    <submittedName>
        <fullName evidence="7">Putative AC transposase</fullName>
    </submittedName>
</protein>
<feature type="compositionally biased region" description="Polar residues" evidence="6">
    <location>
        <begin position="1"/>
        <end position="18"/>
    </location>
</feature>
<dbReference type="SUPFAM" id="SSF53098">
    <property type="entry name" value="Ribonuclease H-like"/>
    <property type="match status" value="1"/>
</dbReference>
<dbReference type="GO" id="GO:0008270">
    <property type="term" value="F:zinc ion binding"/>
    <property type="evidence" value="ECO:0007669"/>
    <property type="project" value="UniProtKB-KW"/>
</dbReference>
<dbReference type="InterPro" id="IPR052035">
    <property type="entry name" value="ZnF_BED_domain_contain"/>
</dbReference>
<keyword evidence="2" id="KW-0479">Metal-binding</keyword>
<evidence type="ECO:0000313" key="8">
    <source>
        <dbReference type="Proteomes" id="UP000044841"/>
    </source>
</evidence>
<reference evidence="7 8" key="1">
    <citation type="submission" date="2015-07" db="EMBL/GenBank/DDBJ databases">
        <authorList>
            <person name="Noorani M."/>
        </authorList>
    </citation>
    <scope>NUCLEOTIDE SEQUENCE [LARGE SCALE GENOMIC DNA]</scope>
    <source>
        <strain evidence="7">BBA 69670</strain>
    </source>
</reference>
<evidence type="ECO:0000313" key="7">
    <source>
        <dbReference type="EMBL" id="CUA78443.1"/>
    </source>
</evidence>
<dbReference type="InterPro" id="IPR012337">
    <property type="entry name" value="RNaseH-like_sf"/>
</dbReference>
<evidence type="ECO:0000256" key="5">
    <source>
        <dbReference type="ARBA" id="ARBA00023242"/>
    </source>
</evidence>